<evidence type="ECO:0000313" key="12">
    <source>
        <dbReference type="EMBL" id="MFC6282343.1"/>
    </source>
</evidence>
<keyword evidence="13" id="KW-1185">Reference proteome</keyword>
<organism evidence="12 13">
    <name type="scientific">Polaromonas aquatica</name>
    <dbReference type="NCBI Taxonomy" id="332657"/>
    <lineage>
        <taxon>Bacteria</taxon>
        <taxon>Pseudomonadati</taxon>
        <taxon>Pseudomonadota</taxon>
        <taxon>Betaproteobacteria</taxon>
        <taxon>Burkholderiales</taxon>
        <taxon>Comamonadaceae</taxon>
        <taxon>Polaromonas</taxon>
    </lineage>
</organism>
<dbReference type="PANTHER" id="PTHR34982:SF1">
    <property type="entry name" value="FLAGELLAR ASSEMBLY PROTEIN FLIH"/>
    <property type="match status" value="1"/>
</dbReference>
<evidence type="ECO:0000256" key="4">
    <source>
        <dbReference type="ARBA" id="ARBA00016507"/>
    </source>
</evidence>
<keyword evidence="8" id="KW-0653">Protein transport</keyword>
<evidence type="ECO:0000256" key="6">
    <source>
        <dbReference type="ARBA" id="ARBA00022490"/>
    </source>
</evidence>
<evidence type="ECO:0000256" key="10">
    <source>
        <dbReference type="SAM" id="MobiDB-lite"/>
    </source>
</evidence>
<evidence type="ECO:0000256" key="1">
    <source>
        <dbReference type="ARBA" id="ARBA00003041"/>
    </source>
</evidence>
<keyword evidence="7" id="KW-1005">Bacterial flagellum biogenesis</keyword>
<keyword evidence="9" id="KW-1006">Bacterial flagellum protein export</keyword>
<keyword evidence="6" id="KW-0963">Cytoplasm</keyword>
<sequence length="258" mass="27438">MYDKPLPSRPVNTGRVLPGAAPKRRASGPKETLTAWQRWEMTSFAEEALAGLREAEAVAPEPEVAPFVPALLIDEAELTRLRSEAQNAGEALGYPIGYERGQAAGHAAGLAAVREQAANLHALTSALPAALRAAERSVAENLLALALDIARQIVGQSLVADTQAILPVVRDLLHAEPALSGAPQLLLHPDDAALVKEQLKEELQSAGWRIRVDNQLQRGGCRVLAASGEQDATLETRWERVTAALALTASTTPSVSHD</sequence>
<protein>
    <recommendedName>
        <fullName evidence="4">Flagellar assembly protein FliH</fullName>
    </recommendedName>
</protein>
<evidence type="ECO:0000259" key="11">
    <source>
        <dbReference type="Pfam" id="PF02108"/>
    </source>
</evidence>
<keyword evidence="12" id="KW-0969">Cilium</keyword>
<evidence type="ECO:0000256" key="8">
    <source>
        <dbReference type="ARBA" id="ARBA00022927"/>
    </source>
</evidence>
<dbReference type="NCBIfam" id="NF004270">
    <property type="entry name" value="PRK05687.2-1"/>
    <property type="match status" value="1"/>
</dbReference>
<comment type="similarity">
    <text evidence="3">Belongs to the FliH family.</text>
</comment>
<dbReference type="InterPro" id="IPR051472">
    <property type="entry name" value="T3SS_Stator/FliH"/>
</dbReference>
<dbReference type="PANTHER" id="PTHR34982">
    <property type="entry name" value="YOP PROTEINS TRANSLOCATION PROTEIN L"/>
    <property type="match status" value="1"/>
</dbReference>
<proteinExistence type="inferred from homology"/>
<dbReference type="PRINTS" id="PR01003">
    <property type="entry name" value="FLGFLIH"/>
</dbReference>
<feature type="domain" description="Flagellar assembly protein FliH/Type III secretion system HrpE" evidence="11">
    <location>
        <begin position="115"/>
        <end position="241"/>
    </location>
</feature>
<keyword evidence="12" id="KW-0966">Cell projection</keyword>
<comment type="function">
    <text evidence="1">Needed for flagellar regrowth and assembly.</text>
</comment>
<dbReference type="InterPro" id="IPR018035">
    <property type="entry name" value="Flagellar_FliH/T3SS_HrpE"/>
</dbReference>
<keyword evidence="12" id="KW-0282">Flagellum</keyword>
<evidence type="ECO:0000256" key="9">
    <source>
        <dbReference type="ARBA" id="ARBA00023225"/>
    </source>
</evidence>
<feature type="region of interest" description="Disordered" evidence="10">
    <location>
        <begin position="1"/>
        <end position="32"/>
    </location>
</feature>
<reference evidence="13" key="1">
    <citation type="journal article" date="2019" name="Int. J. Syst. Evol. Microbiol.">
        <title>The Global Catalogue of Microorganisms (GCM) 10K type strain sequencing project: providing services to taxonomists for standard genome sequencing and annotation.</title>
        <authorList>
            <consortium name="The Broad Institute Genomics Platform"/>
            <consortium name="The Broad Institute Genome Sequencing Center for Infectious Disease"/>
            <person name="Wu L."/>
            <person name="Ma J."/>
        </authorList>
    </citation>
    <scope>NUCLEOTIDE SEQUENCE [LARGE SCALE GENOMIC DNA]</scope>
    <source>
        <strain evidence="13">CCUG 39402</strain>
    </source>
</reference>
<comment type="subcellular location">
    <subcellularLocation>
        <location evidence="2">Cytoplasm</location>
    </subcellularLocation>
</comment>
<evidence type="ECO:0000313" key="13">
    <source>
        <dbReference type="Proteomes" id="UP001596270"/>
    </source>
</evidence>
<gene>
    <name evidence="12" type="primary">fliH</name>
    <name evidence="12" type="ORF">ACFQND_14035</name>
</gene>
<evidence type="ECO:0000256" key="5">
    <source>
        <dbReference type="ARBA" id="ARBA00022448"/>
    </source>
</evidence>
<dbReference type="EMBL" id="JBHSRS010000076">
    <property type="protein sequence ID" value="MFC6282343.1"/>
    <property type="molecule type" value="Genomic_DNA"/>
</dbReference>
<comment type="caution">
    <text evidence="12">The sequence shown here is derived from an EMBL/GenBank/DDBJ whole genome shotgun (WGS) entry which is preliminary data.</text>
</comment>
<accession>A0ABW1TZK7</accession>
<evidence type="ECO:0000256" key="2">
    <source>
        <dbReference type="ARBA" id="ARBA00004496"/>
    </source>
</evidence>
<dbReference type="RefSeq" id="WP_371437524.1">
    <property type="nucleotide sequence ID" value="NZ_JBHSRS010000076.1"/>
</dbReference>
<evidence type="ECO:0000256" key="7">
    <source>
        <dbReference type="ARBA" id="ARBA00022795"/>
    </source>
</evidence>
<dbReference type="InterPro" id="IPR000563">
    <property type="entry name" value="Flag_FliH"/>
</dbReference>
<keyword evidence="5" id="KW-0813">Transport</keyword>
<dbReference type="Pfam" id="PF02108">
    <property type="entry name" value="FliH"/>
    <property type="match status" value="1"/>
</dbReference>
<name>A0ABW1TZK7_9BURK</name>
<evidence type="ECO:0000256" key="3">
    <source>
        <dbReference type="ARBA" id="ARBA00006602"/>
    </source>
</evidence>
<dbReference type="Proteomes" id="UP001596270">
    <property type="component" value="Unassembled WGS sequence"/>
</dbReference>